<dbReference type="EC" id="2.3.1.266" evidence="1"/>
<dbReference type="InterPro" id="IPR016181">
    <property type="entry name" value="Acyl_CoA_acyltransferase"/>
</dbReference>
<dbReference type="InterPro" id="IPR050276">
    <property type="entry name" value="MshD_Acetyltransferase"/>
</dbReference>
<dbReference type="AlphaFoldDB" id="A0A2N0X827"/>
<comment type="function">
    <text evidence="1">Acetylates the N-terminal alanine of ribosomal protein bS18.</text>
</comment>
<name>A0A2N0X827_9CORY</name>
<dbReference type="Gene3D" id="3.40.630.30">
    <property type="match status" value="1"/>
</dbReference>
<evidence type="ECO:0000256" key="1">
    <source>
        <dbReference type="RuleBase" id="RU363094"/>
    </source>
</evidence>
<keyword evidence="1" id="KW-0963">Cytoplasm</keyword>
<feature type="domain" description="N-acetyltransferase" evidence="2">
    <location>
        <begin position="2"/>
        <end position="151"/>
    </location>
</feature>
<dbReference type="GO" id="GO:0008999">
    <property type="term" value="F:protein-N-terminal-alanine acetyltransferase activity"/>
    <property type="evidence" value="ECO:0007669"/>
    <property type="project" value="UniProtKB-EC"/>
</dbReference>
<dbReference type="InterPro" id="IPR006464">
    <property type="entry name" value="AcTrfase_RimI/Ard1"/>
</dbReference>
<proteinExistence type="inferred from homology"/>
<organism evidence="3 4">
    <name type="scientific">Corynebacterium mastitidis</name>
    <dbReference type="NCBI Taxonomy" id="161890"/>
    <lineage>
        <taxon>Bacteria</taxon>
        <taxon>Bacillati</taxon>
        <taxon>Actinomycetota</taxon>
        <taxon>Actinomycetes</taxon>
        <taxon>Mycobacteriales</taxon>
        <taxon>Corynebacteriaceae</taxon>
        <taxon>Corynebacterium</taxon>
    </lineage>
</organism>
<keyword evidence="3" id="KW-0808">Transferase</keyword>
<dbReference type="OrthoDB" id="529907at2"/>
<comment type="similarity">
    <text evidence="1">Belongs to the acetyltransferase family. RimI subfamily.</text>
</comment>
<sequence>MVELRKLEVADAARCAELERVLFPGDSPWPQAAFEREIPHPSSFYVGAEDGGLLVGYAGLAVLGPQEHPECEVYTIAVDPAYQGRGLGRALLDQLLHTADLLSAPVFLEVRTDNAPAIGLYESCGFTITGTRRNYYQPSGADAYTMMREATVRTS</sequence>
<dbReference type="GO" id="GO:0005737">
    <property type="term" value="C:cytoplasm"/>
    <property type="evidence" value="ECO:0007669"/>
    <property type="project" value="UniProtKB-SubCell"/>
</dbReference>
<evidence type="ECO:0000259" key="2">
    <source>
        <dbReference type="PROSITE" id="PS51186"/>
    </source>
</evidence>
<comment type="subcellular location">
    <subcellularLocation>
        <location evidence="1">Cytoplasm</location>
    </subcellularLocation>
</comment>
<dbReference type="Proteomes" id="UP000233249">
    <property type="component" value="Unassembled WGS sequence"/>
</dbReference>
<dbReference type="NCBIfam" id="TIGR01575">
    <property type="entry name" value="rimI"/>
    <property type="match status" value="1"/>
</dbReference>
<dbReference type="PANTHER" id="PTHR43617:SF20">
    <property type="entry name" value="N-ALPHA-ACETYLTRANSFERASE RIMI"/>
    <property type="match status" value="1"/>
</dbReference>
<evidence type="ECO:0000313" key="3">
    <source>
        <dbReference type="EMBL" id="PKF68829.1"/>
    </source>
</evidence>
<comment type="catalytic activity">
    <reaction evidence="1">
        <text>N-terminal L-alanyl-[ribosomal protein bS18] + acetyl-CoA = N-terminal N(alpha)-acetyl-L-alanyl-[ribosomal protein bS18] + CoA + H(+)</text>
        <dbReference type="Rhea" id="RHEA:43756"/>
        <dbReference type="Rhea" id="RHEA-COMP:10676"/>
        <dbReference type="Rhea" id="RHEA-COMP:10677"/>
        <dbReference type="ChEBI" id="CHEBI:15378"/>
        <dbReference type="ChEBI" id="CHEBI:57287"/>
        <dbReference type="ChEBI" id="CHEBI:57288"/>
        <dbReference type="ChEBI" id="CHEBI:64718"/>
        <dbReference type="ChEBI" id="CHEBI:83683"/>
        <dbReference type="EC" id="2.3.1.266"/>
    </reaction>
</comment>
<dbReference type="Pfam" id="PF00583">
    <property type="entry name" value="Acetyltransf_1"/>
    <property type="match status" value="1"/>
</dbReference>
<accession>A0A2N0X827</accession>
<protein>
    <recommendedName>
        <fullName evidence="1">[Ribosomal protein bS18]-alanine N-acetyltransferase</fullName>
        <ecNumber evidence="1">2.3.1.266</ecNumber>
    </recommendedName>
</protein>
<dbReference type="PANTHER" id="PTHR43617">
    <property type="entry name" value="L-AMINO ACID N-ACETYLTRANSFERASE"/>
    <property type="match status" value="1"/>
</dbReference>
<reference evidence="3 4" key="1">
    <citation type="submission" date="2017-12" db="EMBL/GenBank/DDBJ databases">
        <title>Corynebacterium mastitidis 16-1433 Genome.</title>
        <authorList>
            <person name="Gulvik C.A."/>
        </authorList>
    </citation>
    <scope>NUCLEOTIDE SEQUENCE [LARGE SCALE GENOMIC DNA]</scope>
    <source>
        <strain evidence="3 4">16-1433</strain>
    </source>
</reference>
<dbReference type="InterPro" id="IPR000182">
    <property type="entry name" value="GNAT_dom"/>
</dbReference>
<gene>
    <name evidence="3" type="primary">rimI</name>
    <name evidence="3" type="ORF">CXB45_04930</name>
</gene>
<dbReference type="CDD" id="cd04301">
    <property type="entry name" value="NAT_SF"/>
    <property type="match status" value="1"/>
</dbReference>
<dbReference type="EMBL" id="PJAF01000011">
    <property type="protein sequence ID" value="PKF68829.1"/>
    <property type="molecule type" value="Genomic_DNA"/>
</dbReference>
<dbReference type="PROSITE" id="PS51186">
    <property type="entry name" value="GNAT"/>
    <property type="match status" value="1"/>
</dbReference>
<dbReference type="SUPFAM" id="SSF55729">
    <property type="entry name" value="Acyl-CoA N-acyltransferases (Nat)"/>
    <property type="match status" value="1"/>
</dbReference>
<comment type="caution">
    <text evidence="3">The sequence shown here is derived from an EMBL/GenBank/DDBJ whole genome shotgun (WGS) entry which is preliminary data.</text>
</comment>
<evidence type="ECO:0000313" key="4">
    <source>
        <dbReference type="Proteomes" id="UP000233249"/>
    </source>
</evidence>
<dbReference type="STRING" id="1121365.GCA_000375365_01146"/>